<keyword evidence="1" id="KW-0812">Transmembrane</keyword>
<reference evidence="2 3" key="1">
    <citation type="submission" date="2019-03" db="EMBL/GenBank/DDBJ databases">
        <title>Jiella endophytica sp. nov., a novel endophytic bacterium isolated from root of Ficus microcarpa Linn. f.</title>
        <authorList>
            <person name="Tuo L."/>
        </authorList>
    </citation>
    <scope>NUCLEOTIDE SEQUENCE [LARGE SCALE GENOMIC DNA]</scope>
    <source>
        <strain evidence="2 3">CBS5Q-3</strain>
    </source>
</reference>
<dbReference type="RefSeq" id="WP_134764123.1">
    <property type="nucleotide sequence ID" value="NZ_SOZD01000011.1"/>
</dbReference>
<keyword evidence="1" id="KW-0472">Membrane</keyword>
<evidence type="ECO:0000313" key="3">
    <source>
        <dbReference type="Proteomes" id="UP000298179"/>
    </source>
</evidence>
<feature type="transmembrane region" description="Helical" evidence="1">
    <location>
        <begin position="12"/>
        <end position="33"/>
    </location>
</feature>
<gene>
    <name evidence="2" type="ORF">E3C22_22435</name>
</gene>
<dbReference type="AlphaFoldDB" id="A0A4Y8R8V8"/>
<comment type="caution">
    <text evidence="2">The sequence shown here is derived from an EMBL/GenBank/DDBJ whole genome shotgun (WGS) entry which is preliminary data.</text>
</comment>
<accession>A0A4Y8R8V8</accession>
<organism evidence="2 3">
    <name type="scientific">Jiella endophytica</name>
    <dbReference type="NCBI Taxonomy" id="2558362"/>
    <lineage>
        <taxon>Bacteria</taxon>
        <taxon>Pseudomonadati</taxon>
        <taxon>Pseudomonadota</taxon>
        <taxon>Alphaproteobacteria</taxon>
        <taxon>Hyphomicrobiales</taxon>
        <taxon>Aurantimonadaceae</taxon>
        <taxon>Jiella</taxon>
    </lineage>
</organism>
<dbReference type="EMBL" id="SOZD01000011">
    <property type="protein sequence ID" value="TFF18062.1"/>
    <property type="molecule type" value="Genomic_DNA"/>
</dbReference>
<evidence type="ECO:0000256" key="1">
    <source>
        <dbReference type="SAM" id="Phobius"/>
    </source>
</evidence>
<protein>
    <submittedName>
        <fullName evidence="2">Uncharacterized protein</fullName>
    </submittedName>
</protein>
<sequence>MSDRSWRGDAAPWIITAIGLMLIAVMAFNFAFLQGSEIARERYNSERASENASKKGYEKCINEASVEKAIECYKASKQNYAEDARAYSGLSAQWQAAEWTKAATITGSIIGALSLIAASIGVLYVRKTLLETRRIGQAQTRAWIKLMCVAGDEFATRRVQEDDIVAPIKITVENIGNRPARYCYKIFKYRDDYILNDNHIVEKEKYNEFPWFISEIMMPGEQSTIIANVEIKADESIEIQDFEANNGIMWVKSNIVVAVLYEAAGESVIGQTAKSLNVCIDVRKNFNPGEHRDWGDSPRYSWDCSYRPGGDHAE</sequence>
<name>A0A4Y8R8V8_9HYPH</name>
<keyword evidence="3" id="KW-1185">Reference proteome</keyword>
<dbReference type="Proteomes" id="UP000298179">
    <property type="component" value="Unassembled WGS sequence"/>
</dbReference>
<dbReference type="OrthoDB" id="8482095at2"/>
<evidence type="ECO:0000313" key="2">
    <source>
        <dbReference type="EMBL" id="TFF18062.1"/>
    </source>
</evidence>
<keyword evidence="1" id="KW-1133">Transmembrane helix</keyword>
<proteinExistence type="predicted"/>
<feature type="transmembrane region" description="Helical" evidence="1">
    <location>
        <begin position="102"/>
        <end position="125"/>
    </location>
</feature>